<proteinExistence type="predicted"/>
<accession>A0A6V7NP55</accession>
<feature type="region of interest" description="Disordered" evidence="1">
    <location>
        <begin position="376"/>
        <end position="419"/>
    </location>
</feature>
<feature type="region of interest" description="Disordered" evidence="1">
    <location>
        <begin position="71"/>
        <end position="90"/>
    </location>
</feature>
<name>A0A6V7NP55_ANACO</name>
<dbReference type="EMBL" id="LR862140">
    <property type="protein sequence ID" value="CAD1820391.1"/>
    <property type="molecule type" value="Genomic_DNA"/>
</dbReference>
<feature type="compositionally biased region" description="Acidic residues" evidence="1">
    <location>
        <begin position="81"/>
        <end position="90"/>
    </location>
</feature>
<feature type="compositionally biased region" description="Acidic residues" evidence="1">
    <location>
        <begin position="328"/>
        <end position="344"/>
    </location>
</feature>
<protein>
    <submittedName>
        <fullName evidence="2">Uncharacterized protein</fullName>
    </submittedName>
</protein>
<feature type="region of interest" description="Disordered" evidence="1">
    <location>
        <begin position="328"/>
        <end position="360"/>
    </location>
</feature>
<sequence>MPESEFAKMAFNGMHFKIKDHFEDKFFPNLFDLGVRVAQYEQFRKGNNEDRPRWSRNKDWNKGKEKNISFFEESSTHEEPNSSEEAEDSADEVEICAAEMVRNSQPYKCALLKPAKSREAKAQISAFSYSFDIAKTDLIFDRLLKDGRIKLQEGQTIPPVEELKRRRYCKWHHSWSHKTSECTAFKRQIQKEINEGRLIFADQENKDMEFDKNPFPSQINAVNMKGKGKATAKRQIQEEIEEGRLILADQENENQIINKSLFLFQVNMVNIKGKEVLDKETADNVVHAKKHLRLCIKCKAEMTKKDWEAIVNAKKRGNEWNELMAFPEDWDDIPDGEDQEEEGSDAASNDTEPEVDSVQCKKDMLMQKILHDYYNNRRGERHGRWTTRIDHSAPSKGSLDIGHTGNNKPGRDQNRNLKE</sequence>
<reference evidence="2" key="1">
    <citation type="submission" date="2020-07" db="EMBL/GenBank/DDBJ databases">
        <authorList>
            <person name="Lin J."/>
        </authorList>
    </citation>
    <scope>NUCLEOTIDE SEQUENCE</scope>
</reference>
<dbReference type="AlphaFoldDB" id="A0A6V7NP55"/>
<evidence type="ECO:0000256" key="1">
    <source>
        <dbReference type="SAM" id="MobiDB-lite"/>
    </source>
</evidence>
<evidence type="ECO:0000313" key="2">
    <source>
        <dbReference type="EMBL" id="CAD1820391.1"/>
    </source>
</evidence>
<gene>
    <name evidence="2" type="ORF">CB5_LOCUS3602</name>
</gene>
<organism evidence="2">
    <name type="scientific">Ananas comosus var. bracteatus</name>
    <name type="common">red pineapple</name>
    <dbReference type="NCBI Taxonomy" id="296719"/>
    <lineage>
        <taxon>Eukaryota</taxon>
        <taxon>Viridiplantae</taxon>
        <taxon>Streptophyta</taxon>
        <taxon>Embryophyta</taxon>
        <taxon>Tracheophyta</taxon>
        <taxon>Spermatophyta</taxon>
        <taxon>Magnoliopsida</taxon>
        <taxon>Liliopsida</taxon>
        <taxon>Poales</taxon>
        <taxon>Bromeliaceae</taxon>
        <taxon>Bromelioideae</taxon>
        <taxon>Ananas</taxon>
    </lineage>
</organism>
<feature type="compositionally biased region" description="Basic and acidic residues" evidence="1">
    <location>
        <begin position="409"/>
        <end position="419"/>
    </location>
</feature>